<gene>
    <name evidence="3" type="ORF">CKO31_21335</name>
</gene>
<sequence length="286" mass="30681">MSAPDSAILVCTDLDRTLLPNGSQPESTSARPRFRALAAHPDVRVAYVTGRHHALVDLAINEFDIPVPDFLIGDVGTSIYRVQGREWLPQHDWQRQIAASWGGRDGDALHQLIADVDGLLLQEPAKQGPCKLSYYTPEEWDRPARLAEIEARFVAAGVAANLVWSLDEHAGTGLLDVLPAAASKLTAVQWLIQHEGLEAGRTVCAGDSGNDLAMLTGPINAVLVANATADVRADAASLAEAAGYPDRLYQAKGDFHGMNGYYSAGILEGVAHYLPETVALWGDIEA</sequence>
<protein>
    <submittedName>
        <fullName evidence="3">Haloacid dehalogenase</fullName>
    </submittedName>
</protein>
<proteinExistence type="predicted"/>
<evidence type="ECO:0000259" key="2">
    <source>
        <dbReference type="Pfam" id="PF05116"/>
    </source>
</evidence>
<dbReference type="InterPro" id="IPR051518">
    <property type="entry name" value="Sucrose_Phosphatase"/>
</dbReference>
<evidence type="ECO:0000256" key="1">
    <source>
        <dbReference type="ARBA" id="ARBA00022801"/>
    </source>
</evidence>
<dbReference type="InterPro" id="IPR006379">
    <property type="entry name" value="HAD-SF_hydro_IIB"/>
</dbReference>
<dbReference type="Gene3D" id="3.90.1070.10">
    <property type="match status" value="1"/>
</dbReference>
<dbReference type="InterPro" id="IPR006380">
    <property type="entry name" value="SPP-like_dom"/>
</dbReference>
<dbReference type="SUPFAM" id="SSF56784">
    <property type="entry name" value="HAD-like"/>
    <property type="match status" value="1"/>
</dbReference>
<dbReference type="Gene3D" id="3.40.50.1000">
    <property type="entry name" value="HAD superfamily/HAD-like"/>
    <property type="match status" value="1"/>
</dbReference>
<keyword evidence="4" id="KW-1185">Reference proteome</keyword>
<dbReference type="Proteomes" id="UP000748752">
    <property type="component" value="Unassembled WGS sequence"/>
</dbReference>
<evidence type="ECO:0000313" key="3">
    <source>
        <dbReference type="EMBL" id="MBK1633249.1"/>
    </source>
</evidence>
<comment type="caution">
    <text evidence="3">The sequence shown here is derived from an EMBL/GenBank/DDBJ whole genome shotgun (WGS) entry which is preliminary data.</text>
</comment>
<feature type="domain" description="Sucrose phosphatase-like" evidence="2">
    <location>
        <begin position="8"/>
        <end position="273"/>
    </location>
</feature>
<accession>A0ABS1CP34</accession>
<dbReference type="SFLD" id="SFLDG01140">
    <property type="entry name" value="C2.B:_Phosphomannomutase_and_P"/>
    <property type="match status" value="1"/>
</dbReference>
<dbReference type="RefSeq" id="WP_200241417.1">
    <property type="nucleotide sequence ID" value="NZ_NRRV01000074.1"/>
</dbReference>
<dbReference type="SFLD" id="SFLDG01141">
    <property type="entry name" value="C2.B.1:_Sucrose_Phosphatase_Li"/>
    <property type="match status" value="1"/>
</dbReference>
<dbReference type="SFLD" id="SFLDS00003">
    <property type="entry name" value="Haloacid_Dehalogenase"/>
    <property type="match status" value="1"/>
</dbReference>
<name>A0ABS1CP34_9GAMM</name>
<keyword evidence="1" id="KW-0378">Hydrolase</keyword>
<dbReference type="InterPro" id="IPR036412">
    <property type="entry name" value="HAD-like_sf"/>
</dbReference>
<dbReference type="Pfam" id="PF05116">
    <property type="entry name" value="S6PP"/>
    <property type="match status" value="1"/>
</dbReference>
<dbReference type="PANTHER" id="PTHR46521:SF4">
    <property type="entry name" value="SUCROSE-PHOSPHATASE 2-RELATED"/>
    <property type="match status" value="1"/>
</dbReference>
<evidence type="ECO:0000313" key="4">
    <source>
        <dbReference type="Proteomes" id="UP000748752"/>
    </source>
</evidence>
<dbReference type="InterPro" id="IPR023214">
    <property type="entry name" value="HAD_sf"/>
</dbReference>
<dbReference type="EMBL" id="NRRV01000074">
    <property type="protein sequence ID" value="MBK1633249.1"/>
    <property type="molecule type" value="Genomic_DNA"/>
</dbReference>
<dbReference type="PANTHER" id="PTHR46521">
    <property type="entry name" value="SUCROSE-PHOSPHATASE 2-RELATED"/>
    <property type="match status" value="1"/>
</dbReference>
<organism evidence="3 4">
    <name type="scientific">Thiohalocapsa halophila</name>
    <dbReference type="NCBI Taxonomy" id="69359"/>
    <lineage>
        <taxon>Bacteria</taxon>
        <taxon>Pseudomonadati</taxon>
        <taxon>Pseudomonadota</taxon>
        <taxon>Gammaproteobacteria</taxon>
        <taxon>Chromatiales</taxon>
        <taxon>Chromatiaceae</taxon>
        <taxon>Thiohalocapsa</taxon>
    </lineage>
</organism>
<reference evidence="3 4" key="1">
    <citation type="journal article" date="2020" name="Microorganisms">
        <title>Osmotic Adaptation and Compatible Solute Biosynthesis of Phototrophic Bacteria as Revealed from Genome Analyses.</title>
        <authorList>
            <person name="Imhoff J.F."/>
            <person name="Rahn T."/>
            <person name="Kunzel S."/>
            <person name="Keller A."/>
            <person name="Neulinger S.C."/>
        </authorList>
    </citation>
    <scope>NUCLEOTIDE SEQUENCE [LARGE SCALE GENOMIC DNA]</scope>
    <source>
        <strain evidence="3 4">DSM 6210</strain>
    </source>
</reference>
<dbReference type="NCBIfam" id="TIGR01484">
    <property type="entry name" value="HAD-SF-IIB"/>
    <property type="match status" value="1"/>
</dbReference>